<dbReference type="EMBL" id="IACK01142648">
    <property type="protein sequence ID" value="LAA91851.1"/>
    <property type="molecule type" value="Transcribed_RNA"/>
</dbReference>
<keyword evidence="1" id="KW-0472">Membrane</keyword>
<accession>A0A2D4J620</accession>
<protein>
    <submittedName>
        <fullName evidence="2">Uncharacterized protein</fullName>
    </submittedName>
</protein>
<organism evidence="2">
    <name type="scientific">Micrurus lemniscatus lemniscatus</name>
    <dbReference type="NCBI Taxonomy" id="129467"/>
    <lineage>
        <taxon>Eukaryota</taxon>
        <taxon>Metazoa</taxon>
        <taxon>Chordata</taxon>
        <taxon>Craniata</taxon>
        <taxon>Vertebrata</taxon>
        <taxon>Euteleostomi</taxon>
        <taxon>Lepidosauria</taxon>
        <taxon>Squamata</taxon>
        <taxon>Bifurcata</taxon>
        <taxon>Unidentata</taxon>
        <taxon>Episquamata</taxon>
        <taxon>Toxicofera</taxon>
        <taxon>Serpentes</taxon>
        <taxon>Colubroidea</taxon>
        <taxon>Elapidae</taxon>
        <taxon>Elapinae</taxon>
        <taxon>Micrurus</taxon>
    </lineage>
</organism>
<reference evidence="2" key="2">
    <citation type="submission" date="2017-11" db="EMBL/GenBank/DDBJ databases">
        <title>Coralsnake Venomics: Analyses of Venom Gland Transcriptomes and Proteomes of Six Brazilian Taxa.</title>
        <authorList>
            <person name="Aird S.D."/>
            <person name="Jorge da Silva N."/>
            <person name="Qiu L."/>
            <person name="Villar-Briones A."/>
            <person name="Aparecida-Saddi V."/>
            <person name="Campos-Telles M.P."/>
            <person name="Grau M."/>
            <person name="Mikheyev A.S."/>
        </authorList>
    </citation>
    <scope>NUCLEOTIDE SEQUENCE</scope>
    <source>
        <tissue evidence="2">Venom_gland</tissue>
    </source>
</reference>
<evidence type="ECO:0000313" key="2">
    <source>
        <dbReference type="EMBL" id="LAA91851.1"/>
    </source>
</evidence>
<sequence>MTKKERFNKIIYNLPTHIACLLTVTELLHKMVSIPHFPQNYFKSVFLVITRIIWCLLITLTLKELLNIKSFFFGQYIRFLLQTCCIAHTAQSCTPGVMKQPSKGKKGLNDLFMKRKRKGPSF</sequence>
<keyword evidence="1" id="KW-1133">Transmembrane helix</keyword>
<keyword evidence="1" id="KW-0812">Transmembrane</keyword>
<proteinExistence type="predicted"/>
<dbReference type="AlphaFoldDB" id="A0A2D4J620"/>
<feature type="transmembrane region" description="Helical" evidence="1">
    <location>
        <begin position="41"/>
        <end position="62"/>
    </location>
</feature>
<evidence type="ECO:0000256" key="1">
    <source>
        <dbReference type="SAM" id="Phobius"/>
    </source>
</evidence>
<reference evidence="2" key="1">
    <citation type="submission" date="2017-07" db="EMBL/GenBank/DDBJ databases">
        <authorList>
            <person name="Mikheyev A."/>
            <person name="Grau M."/>
        </authorList>
    </citation>
    <scope>NUCLEOTIDE SEQUENCE</scope>
    <source>
        <tissue evidence="2">Venom_gland</tissue>
    </source>
</reference>
<name>A0A2D4J620_MICLE</name>